<keyword evidence="3" id="KW-1185">Reference proteome</keyword>
<dbReference type="AlphaFoldDB" id="A0A9P7B1B0"/>
<dbReference type="InterPro" id="IPR050587">
    <property type="entry name" value="GNT1/Glycosyltrans_8"/>
</dbReference>
<evidence type="ECO:0000256" key="1">
    <source>
        <dbReference type="SAM" id="MobiDB-lite"/>
    </source>
</evidence>
<dbReference type="GO" id="GO:0016757">
    <property type="term" value="F:glycosyltransferase activity"/>
    <property type="evidence" value="ECO:0007669"/>
    <property type="project" value="UniProtKB-KW"/>
</dbReference>
<feature type="region of interest" description="Disordered" evidence="1">
    <location>
        <begin position="1"/>
        <end position="21"/>
    </location>
</feature>
<dbReference type="Proteomes" id="UP000785200">
    <property type="component" value="Unassembled WGS sequence"/>
</dbReference>
<dbReference type="InterPro" id="IPR029044">
    <property type="entry name" value="Nucleotide-diphossugar_trans"/>
</dbReference>
<dbReference type="OrthoDB" id="2014201at2759"/>
<accession>A0A9P7B1B0</accession>
<proteinExistence type="predicted"/>
<gene>
    <name evidence="2" type="ORF">D0Z07_0352</name>
</gene>
<dbReference type="Gene3D" id="3.90.550.10">
    <property type="entry name" value="Spore Coat Polysaccharide Biosynthesis Protein SpsA, Chain A"/>
    <property type="match status" value="1"/>
</dbReference>
<sequence>MFPASHSSTNGTQSPSMPSFPQMLKSKRMRTVAAVSSLLIVLLLSFAPSKYIRAFRADVRFGSQPPTSHLDTNVNWSRFAYVQYVTNTPYLCNSVMLFERLHALGTKADMLMMYPSKFTPGDATLEGRLLAQARDQYGVKLTPIEVQRRSGIDVTWAESFTKLLAFNQTQYDRVLGLDSDSTVLQLMDELFLLPSCPVAMPRAYWLPREEHFLSSQLILVEPSAIEFERVSKAIATAGPGEYDMEIFNNIYGDSALIIPHRRYDLLTRAFREDHRISYLGNDMEEWDPDKVLEEAKFLHFSDWPMTKPWIPDYNKMEELKPACAEENQGCRAQILWLQFYSDFARRRQVKYR</sequence>
<evidence type="ECO:0000313" key="2">
    <source>
        <dbReference type="EMBL" id="KAG0653026.1"/>
    </source>
</evidence>
<dbReference type="SUPFAM" id="SSF53448">
    <property type="entry name" value="Nucleotide-diphospho-sugar transferases"/>
    <property type="match status" value="1"/>
</dbReference>
<reference evidence="2" key="1">
    <citation type="submission" date="2019-07" db="EMBL/GenBank/DDBJ databases">
        <title>Hyphodiscus hymeniophilus genome sequencing and assembly.</title>
        <authorList>
            <person name="Kramer G."/>
            <person name="Nodwell J."/>
        </authorList>
    </citation>
    <scope>NUCLEOTIDE SEQUENCE</scope>
    <source>
        <strain evidence="2">ATCC 34498</strain>
    </source>
</reference>
<keyword evidence="2" id="KW-0808">Transferase</keyword>
<dbReference type="EMBL" id="VNKQ01000002">
    <property type="protein sequence ID" value="KAG0653026.1"/>
    <property type="molecule type" value="Genomic_DNA"/>
</dbReference>
<keyword evidence="2" id="KW-0328">Glycosyltransferase</keyword>
<name>A0A9P7B1B0_9HELO</name>
<comment type="caution">
    <text evidence="2">The sequence shown here is derived from an EMBL/GenBank/DDBJ whole genome shotgun (WGS) entry which is preliminary data.</text>
</comment>
<organism evidence="2 3">
    <name type="scientific">Hyphodiscus hymeniophilus</name>
    <dbReference type="NCBI Taxonomy" id="353542"/>
    <lineage>
        <taxon>Eukaryota</taxon>
        <taxon>Fungi</taxon>
        <taxon>Dikarya</taxon>
        <taxon>Ascomycota</taxon>
        <taxon>Pezizomycotina</taxon>
        <taxon>Leotiomycetes</taxon>
        <taxon>Helotiales</taxon>
        <taxon>Hyphodiscaceae</taxon>
        <taxon>Hyphodiscus</taxon>
    </lineage>
</organism>
<feature type="compositionally biased region" description="Polar residues" evidence="1">
    <location>
        <begin position="1"/>
        <end position="19"/>
    </location>
</feature>
<dbReference type="PANTHER" id="PTHR11183">
    <property type="entry name" value="GLYCOGENIN SUBFAMILY MEMBER"/>
    <property type="match status" value="1"/>
</dbReference>
<protein>
    <submittedName>
        <fullName evidence="2">N-acetylglucosaminyltransferase</fullName>
    </submittedName>
</protein>
<evidence type="ECO:0000313" key="3">
    <source>
        <dbReference type="Proteomes" id="UP000785200"/>
    </source>
</evidence>